<sequence length="445" mass="48648">MTSPRRVKKSGAQCLQSSLDWDSPSAETGTVRRRRSCPDAARPAPRPADIAEVLTPTDSESGTSRSDKTDSLVEVEERISCIINENRSSQSNSESSEVDIIIDSILANPDESELFSNAQNEAFVSDRSKTFIKAQPEVRARGGSISMQPSTLERNKIKDRRLKAPTPIQKLNKSIDFIKNTPKLNKELPKVESKPSVLPVYRSTLQGQEVDLSASPKKKVVSKLRLPFSPTRTMDKPKSNFFQGKSPLDSKPTSFLSSPVRRTISNEYVRLKFSNDTLVRRTIHGKSVPKIMPKIQSIIPESPVDNEDPFLNLSPNKKYTVTVNNKVRCDKDNYVIFDPNTGFTPPQTSKSRLGSKPPSGDKSKIPLKSPVGERAGAVRPSVNVSDTDSGILSPSSPAETSADEACAYANAAAVRASAKRTAASLDIQIVDPGLAKKATEQIKLC</sequence>
<proteinExistence type="predicted"/>
<feature type="compositionally biased region" description="Polar residues" evidence="1">
    <location>
        <begin position="341"/>
        <end position="352"/>
    </location>
</feature>
<evidence type="ECO:0000313" key="2">
    <source>
        <dbReference type="EMBL" id="KAG7304100.1"/>
    </source>
</evidence>
<keyword evidence="3" id="KW-1185">Reference proteome</keyword>
<organism evidence="2 3">
    <name type="scientific">Plutella xylostella</name>
    <name type="common">Diamondback moth</name>
    <name type="synonym">Plutella maculipennis</name>
    <dbReference type="NCBI Taxonomy" id="51655"/>
    <lineage>
        <taxon>Eukaryota</taxon>
        <taxon>Metazoa</taxon>
        <taxon>Ecdysozoa</taxon>
        <taxon>Arthropoda</taxon>
        <taxon>Hexapoda</taxon>
        <taxon>Insecta</taxon>
        <taxon>Pterygota</taxon>
        <taxon>Neoptera</taxon>
        <taxon>Endopterygota</taxon>
        <taxon>Lepidoptera</taxon>
        <taxon>Glossata</taxon>
        <taxon>Ditrysia</taxon>
        <taxon>Yponomeutoidea</taxon>
        <taxon>Plutellidae</taxon>
        <taxon>Plutella</taxon>
    </lineage>
</organism>
<accession>A0ABQ7QGA9</accession>
<evidence type="ECO:0000313" key="3">
    <source>
        <dbReference type="Proteomes" id="UP000823941"/>
    </source>
</evidence>
<feature type="compositionally biased region" description="Polar residues" evidence="1">
    <location>
        <begin position="382"/>
        <end position="399"/>
    </location>
</feature>
<dbReference type="EMBL" id="JAHIBW010000015">
    <property type="protein sequence ID" value="KAG7304100.1"/>
    <property type="molecule type" value="Genomic_DNA"/>
</dbReference>
<reference evidence="2 3" key="1">
    <citation type="submission" date="2021-06" db="EMBL/GenBank/DDBJ databases">
        <title>A haploid diamondback moth (Plutella xylostella L.) genome assembly resolves 31 chromosomes and identifies a diamide resistance mutation.</title>
        <authorList>
            <person name="Ward C.M."/>
            <person name="Perry K.D."/>
            <person name="Baker G."/>
            <person name="Powis K."/>
            <person name="Heckel D.G."/>
            <person name="Baxter S.W."/>
        </authorList>
    </citation>
    <scope>NUCLEOTIDE SEQUENCE [LARGE SCALE GENOMIC DNA]</scope>
    <source>
        <strain evidence="2 3">LV</strain>
        <tissue evidence="2">Single pupa</tissue>
    </source>
</reference>
<protein>
    <submittedName>
        <fullName evidence="2">Uncharacterized protein</fullName>
    </submittedName>
</protein>
<gene>
    <name evidence="2" type="ORF">JYU34_011032</name>
</gene>
<feature type="region of interest" description="Disordered" evidence="1">
    <location>
        <begin position="1"/>
        <end position="72"/>
    </location>
</feature>
<feature type="compositionally biased region" description="Polar residues" evidence="1">
    <location>
        <begin position="13"/>
        <end position="28"/>
    </location>
</feature>
<feature type="region of interest" description="Disordered" evidence="1">
    <location>
        <begin position="338"/>
        <end position="399"/>
    </location>
</feature>
<comment type="caution">
    <text evidence="2">The sequence shown here is derived from an EMBL/GenBank/DDBJ whole genome shotgun (WGS) entry which is preliminary data.</text>
</comment>
<dbReference type="Proteomes" id="UP000823941">
    <property type="component" value="Chromosome 15"/>
</dbReference>
<evidence type="ECO:0000256" key="1">
    <source>
        <dbReference type="SAM" id="MobiDB-lite"/>
    </source>
</evidence>
<name>A0ABQ7QGA9_PLUXY</name>